<dbReference type="GO" id="GO:0005525">
    <property type="term" value="F:GTP binding"/>
    <property type="evidence" value="ECO:0007669"/>
    <property type="project" value="InterPro"/>
</dbReference>
<evidence type="ECO:0000256" key="3">
    <source>
        <dbReference type="ARBA" id="ARBA00009712"/>
    </source>
</evidence>
<dbReference type="EMBL" id="GL447910">
    <property type="protein sequence ID" value="EFN85710.1"/>
    <property type="molecule type" value="Genomic_DNA"/>
</dbReference>
<dbReference type="InterPro" id="IPR045865">
    <property type="entry name" value="ACT-like_dom_sf"/>
</dbReference>
<dbReference type="InterPro" id="IPR027417">
    <property type="entry name" value="P-loop_NTPase"/>
</dbReference>
<feature type="binding site" evidence="9">
    <location>
        <position position="444"/>
    </location>
    <ligand>
        <name>Fe cation</name>
        <dbReference type="ChEBI" id="CHEBI:24875"/>
    </ligand>
</feature>
<dbReference type="AlphaFoldDB" id="E2BF32"/>
<keyword evidence="5" id="KW-0560">Oxidoreductase</keyword>
<dbReference type="PROSITE" id="PS51421">
    <property type="entry name" value="RAS"/>
    <property type="match status" value="1"/>
</dbReference>
<dbReference type="GO" id="GO:0030424">
    <property type="term" value="C:axon"/>
    <property type="evidence" value="ECO:0007669"/>
    <property type="project" value="UniProtKB-SubCell"/>
</dbReference>
<dbReference type="Proteomes" id="UP000008237">
    <property type="component" value="Unassembled WGS sequence"/>
</dbReference>
<evidence type="ECO:0000259" key="11">
    <source>
        <dbReference type="PROSITE" id="PS51410"/>
    </source>
</evidence>
<feature type="binding site" evidence="9">
    <location>
        <position position="404"/>
    </location>
    <ligand>
        <name>Fe cation</name>
        <dbReference type="ChEBI" id="CHEBI:24875"/>
    </ligand>
</feature>
<name>E2BF32_HARSA</name>
<dbReference type="InParanoid" id="E2BF32"/>
<reference evidence="12 13" key="1">
    <citation type="journal article" date="2010" name="Science">
        <title>Genomic comparison of the ants Camponotus floridanus and Harpegnathos saltator.</title>
        <authorList>
            <person name="Bonasio R."/>
            <person name="Zhang G."/>
            <person name="Ye C."/>
            <person name="Mutti N.S."/>
            <person name="Fang X."/>
            <person name="Qin N."/>
            <person name="Donahue G."/>
            <person name="Yang P."/>
            <person name="Li Q."/>
            <person name="Li C."/>
            <person name="Zhang P."/>
            <person name="Huang Z."/>
            <person name="Berger S.L."/>
            <person name="Reinberg D."/>
            <person name="Wang J."/>
            <person name="Liebig J."/>
        </authorList>
    </citation>
    <scope>NUCLEOTIDE SEQUENCE [LARGE SCALE GENOMIC DNA]</scope>
    <source>
        <strain evidence="12 13">R22 G/1</strain>
    </source>
</reference>
<dbReference type="GO" id="GO:0048066">
    <property type="term" value="P:developmental pigmentation"/>
    <property type="evidence" value="ECO:0007669"/>
    <property type="project" value="UniProtKB-ARBA"/>
</dbReference>
<sequence length="1032" mass="116723">MMAVAAAQKNREMFAIKKSYSIENGYPARRRSLVDDARFETLVVKQTKQSVLEEARQRANDTNVDQTITCAQEEQGQSENYDVSSSDDEQMESLVCAAKKQEAKAEAWSDSDGKPDDDYDDDAGLTEEEVVLAKTITESPESEHSVQKAALVLRLREGIGSLGRILKTIENFKGTVTHVESRPSKKEGVQFEVLVKVDMSRQSLLQLIRNLRQSSALDGVTLLADNSVSIKDPWFPRHASDLDNCNHLMTKYEPDLDMNHPGFADKEYRARRKVIAEIAFAYKYGDPIPSIPYTETENETWSRVFNTVLDLVPKHACVEYQRVFKKLQEERIFESHRIPQLQEVSNFLKKNTGFTLRPAAGLLTARDFLSSLAFRIFQSTQYVRHINSPYHTPEPDCIHELLGHMPLLADPSFAQFSQEIGLASLGASDEEIEKLSTIYWFTVEFGLCKEGPEVKAYGAGLLSAYGELLHALSDKCEHRAFDPPSTALQKYQDQEYQPIYYVAESFEDAKEKFRRWVATMSRPFEVRFNPHTQRVEVLDSVDRLDGLIAQLNTEMTHLTNAINKIKASFAVCYASIDLVASGLKSVLDMSDNAHELDEAKTNERDDQLEAQSIQELYRKASVNDSKCRGKRHANRMDIDADDDAPRRTRERRQSRASRNAKEKYQRHDNQQHHHQRRHHQDADIKDVSSRFCALIQPALESPMRRVTMIDEERASGNSSILQDASSRTRIAGCNMIADEVKDDTDSRQEELTGDHEDCVAKDLSDAFPSTLGEQLDRDTRTDDGEILRRATVRDNNRAIGQQQRSPSQLTVTNARSMTSNAIRGIRRKKSSLCEVKVAVIGAPGVGKSALTVRFLTRRYIGEYDHQSETRYKHEVLVDGEPILFEILDTCPKSEDELPSMETLQWADGLLLVYSITDRGSFNFVRKAKEALAVADPEAAMPLALVGNKADMVHLRQVSAEEGEILAKDFECWFSEITAAEQVAQVAESFHELCREVLAARRRNKQSLLDRMLGSNKTRAYSRGKSDSALPKE</sequence>
<evidence type="ECO:0000256" key="8">
    <source>
        <dbReference type="ARBA" id="ARBA00023273"/>
    </source>
</evidence>
<dbReference type="FunCoup" id="E2BF32">
    <property type="interactions" value="36"/>
</dbReference>
<feature type="domain" description="Biopterin-dependent aromatic amino acid hydroxylase family profile" evidence="11">
    <location>
        <begin position="220"/>
        <end position="566"/>
    </location>
</feature>
<dbReference type="GO" id="GO:0006585">
    <property type="term" value="P:dopamine biosynthetic process from tyrosine"/>
    <property type="evidence" value="ECO:0007669"/>
    <property type="project" value="TreeGrafter"/>
</dbReference>
<protein>
    <submittedName>
        <fullName evidence="12">Tyrosine 3-monooxygenase</fullName>
    </submittedName>
</protein>
<dbReference type="GO" id="GO:0043204">
    <property type="term" value="C:perikaryon"/>
    <property type="evidence" value="ECO:0007669"/>
    <property type="project" value="TreeGrafter"/>
</dbReference>
<keyword evidence="8" id="KW-0966">Cell projection</keyword>
<dbReference type="SUPFAM" id="SSF52540">
    <property type="entry name" value="P-loop containing nucleoside triphosphate hydrolases"/>
    <property type="match status" value="1"/>
</dbReference>
<dbReference type="InterPro" id="IPR036329">
    <property type="entry name" value="Aro-AA_hydroxylase_C_sf"/>
</dbReference>
<comment type="similarity">
    <text evidence="3">Belongs to the biopterin-dependent aromatic amino acid hydroxylase family.</text>
</comment>
<evidence type="ECO:0000256" key="7">
    <source>
        <dbReference type="ARBA" id="ARBA00023033"/>
    </source>
</evidence>
<dbReference type="NCBIfam" id="TIGR01269">
    <property type="entry name" value="Tyr_3_monoox"/>
    <property type="match status" value="1"/>
</dbReference>
<evidence type="ECO:0000256" key="5">
    <source>
        <dbReference type="ARBA" id="ARBA00023002"/>
    </source>
</evidence>
<dbReference type="PROSITE" id="PS51419">
    <property type="entry name" value="RAB"/>
    <property type="match status" value="1"/>
</dbReference>
<feature type="compositionally biased region" description="Basic and acidic residues" evidence="10">
    <location>
        <begin position="634"/>
        <end position="671"/>
    </location>
</feature>
<feature type="region of interest" description="Disordered" evidence="10">
    <location>
        <begin position="621"/>
        <end position="683"/>
    </location>
</feature>
<dbReference type="PROSITE" id="PS00367">
    <property type="entry name" value="BH4_AAA_HYDROXYL_1"/>
    <property type="match status" value="1"/>
</dbReference>
<dbReference type="InterPro" id="IPR036951">
    <property type="entry name" value="ArAA_hydroxylase_sf"/>
</dbReference>
<accession>E2BF32</accession>
<dbReference type="GO" id="GO:0005506">
    <property type="term" value="F:iron ion binding"/>
    <property type="evidence" value="ECO:0007669"/>
    <property type="project" value="InterPro"/>
</dbReference>
<dbReference type="InterPro" id="IPR005962">
    <property type="entry name" value="Tyr_3_mOase"/>
</dbReference>
<dbReference type="OrthoDB" id="983542at2759"/>
<comment type="cofactor">
    <cofactor evidence="1 9">
        <name>Fe(2+)</name>
        <dbReference type="ChEBI" id="CHEBI:29033"/>
    </cofactor>
</comment>
<dbReference type="NCBIfam" id="TIGR00231">
    <property type="entry name" value="small_GTP"/>
    <property type="match status" value="1"/>
</dbReference>
<feature type="compositionally biased region" description="Polar residues" evidence="10">
    <location>
        <begin position="70"/>
        <end position="84"/>
    </location>
</feature>
<dbReference type="Pfam" id="PF00351">
    <property type="entry name" value="Biopterin_H"/>
    <property type="match status" value="1"/>
</dbReference>
<gene>
    <name evidence="12" type="ORF">EAI_10523</name>
</gene>
<keyword evidence="4 9" id="KW-0479">Metal-binding</keyword>
<dbReference type="InterPro" id="IPR001806">
    <property type="entry name" value="Small_GTPase"/>
</dbReference>
<dbReference type="SUPFAM" id="SSF55021">
    <property type="entry name" value="ACT-like"/>
    <property type="match status" value="1"/>
</dbReference>
<dbReference type="GO" id="GO:0004511">
    <property type="term" value="F:tyrosine 3-monooxygenase activity"/>
    <property type="evidence" value="ECO:0007669"/>
    <property type="project" value="InterPro"/>
</dbReference>
<feature type="binding site" evidence="9">
    <location>
        <position position="399"/>
    </location>
    <ligand>
        <name>Fe cation</name>
        <dbReference type="ChEBI" id="CHEBI:24875"/>
    </ligand>
</feature>
<evidence type="ECO:0000256" key="2">
    <source>
        <dbReference type="ARBA" id="ARBA00004489"/>
    </source>
</evidence>
<evidence type="ECO:0000313" key="13">
    <source>
        <dbReference type="Proteomes" id="UP000008237"/>
    </source>
</evidence>
<feature type="region of interest" description="Disordered" evidence="10">
    <location>
        <begin position="70"/>
        <end position="91"/>
    </location>
</feature>
<dbReference type="Gene3D" id="3.40.50.300">
    <property type="entry name" value="P-loop containing nucleotide triphosphate hydrolases"/>
    <property type="match status" value="1"/>
</dbReference>
<comment type="subcellular location">
    <subcellularLocation>
        <location evidence="2">Cell projection</location>
        <location evidence="2">Axon</location>
    </subcellularLocation>
</comment>
<keyword evidence="6 9" id="KW-0408">Iron</keyword>
<dbReference type="InterPro" id="IPR001273">
    <property type="entry name" value="ArAA_hydroxylase"/>
</dbReference>
<evidence type="ECO:0000256" key="1">
    <source>
        <dbReference type="ARBA" id="ARBA00001954"/>
    </source>
</evidence>
<dbReference type="FunFam" id="1.10.800.10:FF:000004">
    <property type="entry name" value="Tyrosine 3-monooxygenase"/>
    <property type="match status" value="1"/>
</dbReference>
<dbReference type="InterPro" id="IPR018301">
    <property type="entry name" value="ArAA_hydroxylase_Fe/CU_BS"/>
</dbReference>
<dbReference type="Gene3D" id="1.10.800.10">
    <property type="entry name" value="Aromatic amino acid hydroxylase"/>
    <property type="match status" value="1"/>
</dbReference>
<evidence type="ECO:0000313" key="12">
    <source>
        <dbReference type="EMBL" id="EFN85710.1"/>
    </source>
</evidence>
<evidence type="ECO:0000256" key="4">
    <source>
        <dbReference type="ARBA" id="ARBA00022723"/>
    </source>
</evidence>
<dbReference type="SMART" id="SM00175">
    <property type="entry name" value="RAB"/>
    <property type="match status" value="1"/>
</dbReference>
<organism evidence="13">
    <name type="scientific">Harpegnathos saltator</name>
    <name type="common">Jerdon's jumping ant</name>
    <dbReference type="NCBI Taxonomy" id="610380"/>
    <lineage>
        <taxon>Eukaryota</taxon>
        <taxon>Metazoa</taxon>
        <taxon>Ecdysozoa</taxon>
        <taxon>Arthropoda</taxon>
        <taxon>Hexapoda</taxon>
        <taxon>Insecta</taxon>
        <taxon>Pterygota</taxon>
        <taxon>Neoptera</taxon>
        <taxon>Endopterygota</taxon>
        <taxon>Hymenoptera</taxon>
        <taxon>Apocrita</taxon>
        <taxon>Aculeata</taxon>
        <taxon>Formicoidea</taxon>
        <taxon>Formicidae</taxon>
        <taxon>Ponerinae</taxon>
        <taxon>Ponerini</taxon>
        <taxon>Harpegnathos</taxon>
    </lineage>
</organism>
<dbReference type="Pfam" id="PF00071">
    <property type="entry name" value="Ras"/>
    <property type="match status" value="1"/>
</dbReference>
<dbReference type="STRING" id="610380.E2BF32"/>
<dbReference type="PANTHER" id="PTHR11473">
    <property type="entry name" value="AROMATIC AMINO ACID HYDROXYLASE"/>
    <property type="match status" value="1"/>
</dbReference>
<dbReference type="SMART" id="SM00174">
    <property type="entry name" value="RHO"/>
    <property type="match status" value="1"/>
</dbReference>
<dbReference type="SUPFAM" id="SSF56534">
    <property type="entry name" value="Aromatic aminoacid monoxygenases, catalytic and oligomerization domains"/>
    <property type="match status" value="1"/>
</dbReference>
<proteinExistence type="inferred from homology"/>
<dbReference type="InterPro" id="IPR005225">
    <property type="entry name" value="Small_GTP-bd"/>
</dbReference>
<keyword evidence="7 12" id="KW-0503">Monooxygenase</keyword>
<dbReference type="PANTHER" id="PTHR11473:SF15">
    <property type="entry name" value="TYROSINE 3-MONOOXYGENASE"/>
    <property type="match status" value="1"/>
</dbReference>
<dbReference type="InterPro" id="IPR019774">
    <property type="entry name" value="Aromatic-AA_hydroxylase_C"/>
</dbReference>
<evidence type="ECO:0000256" key="10">
    <source>
        <dbReference type="SAM" id="MobiDB-lite"/>
    </source>
</evidence>
<dbReference type="PRINTS" id="PR00372">
    <property type="entry name" value="FYWHYDRXLASE"/>
</dbReference>
<dbReference type="PROSITE" id="PS51410">
    <property type="entry name" value="BH4_AAA_HYDROXYL_2"/>
    <property type="match status" value="1"/>
</dbReference>
<evidence type="ECO:0000256" key="6">
    <source>
        <dbReference type="ARBA" id="ARBA00023004"/>
    </source>
</evidence>
<dbReference type="GO" id="GO:0003924">
    <property type="term" value="F:GTPase activity"/>
    <property type="evidence" value="ECO:0007669"/>
    <property type="project" value="InterPro"/>
</dbReference>
<dbReference type="SMART" id="SM00173">
    <property type="entry name" value="RAS"/>
    <property type="match status" value="1"/>
</dbReference>
<keyword evidence="13" id="KW-1185">Reference proteome</keyword>
<evidence type="ECO:0000256" key="9">
    <source>
        <dbReference type="PIRSR" id="PIRSR601273-2"/>
    </source>
</evidence>
<dbReference type="GO" id="GO:0005737">
    <property type="term" value="C:cytoplasm"/>
    <property type="evidence" value="ECO:0007669"/>
    <property type="project" value="TreeGrafter"/>
</dbReference>